<feature type="compositionally biased region" description="Pro residues" evidence="1">
    <location>
        <begin position="16"/>
        <end position="27"/>
    </location>
</feature>
<dbReference type="RefSeq" id="WP_094452430.1">
    <property type="nucleotide sequence ID" value="NZ_NMVJ01000001.1"/>
</dbReference>
<sequence>MTADRPYGAPGGDPGQHPPTRPQPPERPPGKDAPKHLIAGPILMILGVALCSVGVMLPWNPQALAKGEAWNGVEQAMVNIEEGRIYGWLMVVAFGVAAVAGLLALIAAALAMTRRAAAVPAVTATVLGLVATLGVLSGYVAMEALDESTVGMWLYGASFLPVLIGAVGVAGRRF</sequence>
<dbReference type="EMBL" id="NMVJ01000001">
    <property type="protein sequence ID" value="OYN92463.1"/>
    <property type="molecule type" value="Genomic_DNA"/>
</dbReference>
<accession>A0A255EWF7</accession>
<keyword evidence="2" id="KW-0472">Membrane</keyword>
<feature type="transmembrane region" description="Helical" evidence="2">
    <location>
        <begin position="117"/>
        <end position="140"/>
    </location>
</feature>
<gene>
    <name evidence="3" type="ORF">CGZ91_02950</name>
</gene>
<keyword evidence="2" id="KW-0812">Transmembrane</keyword>
<organism evidence="3 4">
    <name type="scientific">Parenemella sanctibonifatiensis</name>
    <dbReference type="NCBI Taxonomy" id="2016505"/>
    <lineage>
        <taxon>Bacteria</taxon>
        <taxon>Bacillati</taxon>
        <taxon>Actinomycetota</taxon>
        <taxon>Actinomycetes</taxon>
        <taxon>Propionibacteriales</taxon>
        <taxon>Propionibacteriaceae</taxon>
        <taxon>Parenemella</taxon>
    </lineage>
</organism>
<protein>
    <submittedName>
        <fullName evidence="3">Uncharacterized protein</fullName>
    </submittedName>
</protein>
<dbReference type="AlphaFoldDB" id="A0A255EWF7"/>
<dbReference type="Proteomes" id="UP000216300">
    <property type="component" value="Unassembled WGS sequence"/>
</dbReference>
<dbReference type="OrthoDB" id="9916198at2"/>
<evidence type="ECO:0000313" key="4">
    <source>
        <dbReference type="Proteomes" id="UP000216300"/>
    </source>
</evidence>
<name>A0A255EWF7_9ACTN</name>
<reference evidence="3 4" key="1">
    <citation type="submission" date="2017-07" db="EMBL/GenBank/DDBJ databases">
        <title>Draft whole genome sequences of clinical Proprionibacteriaceae strains.</title>
        <authorList>
            <person name="Bernier A.-M."/>
            <person name="Bernard K."/>
            <person name="Domingo M.-C."/>
        </authorList>
    </citation>
    <scope>NUCLEOTIDE SEQUENCE [LARGE SCALE GENOMIC DNA]</scope>
    <source>
        <strain evidence="3 4">NML 150081</strain>
    </source>
</reference>
<keyword evidence="4" id="KW-1185">Reference proteome</keyword>
<evidence type="ECO:0000256" key="2">
    <source>
        <dbReference type="SAM" id="Phobius"/>
    </source>
</evidence>
<evidence type="ECO:0000313" key="3">
    <source>
        <dbReference type="EMBL" id="OYN92463.1"/>
    </source>
</evidence>
<evidence type="ECO:0000256" key="1">
    <source>
        <dbReference type="SAM" id="MobiDB-lite"/>
    </source>
</evidence>
<feature type="transmembrane region" description="Helical" evidence="2">
    <location>
        <begin position="152"/>
        <end position="171"/>
    </location>
</feature>
<feature type="region of interest" description="Disordered" evidence="1">
    <location>
        <begin position="1"/>
        <end position="33"/>
    </location>
</feature>
<feature type="transmembrane region" description="Helical" evidence="2">
    <location>
        <begin position="37"/>
        <end position="59"/>
    </location>
</feature>
<comment type="caution">
    <text evidence="3">The sequence shown here is derived from an EMBL/GenBank/DDBJ whole genome shotgun (WGS) entry which is preliminary data.</text>
</comment>
<keyword evidence="2" id="KW-1133">Transmembrane helix</keyword>
<proteinExistence type="predicted"/>
<feature type="transmembrane region" description="Helical" evidence="2">
    <location>
        <begin position="85"/>
        <end position="110"/>
    </location>
</feature>